<comment type="caution">
    <text evidence="1">The sequence shown here is derived from an EMBL/GenBank/DDBJ whole genome shotgun (WGS) entry which is preliminary data.</text>
</comment>
<protein>
    <recommendedName>
        <fullName evidence="3">HK97 gp10 family phage protein</fullName>
    </recommendedName>
</protein>
<gene>
    <name evidence="1" type="ORF">CAL20_09850</name>
</gene>
<evidence type="ECO:0000313" key="1">
    <source>
        <dbReference type="EMBL" id="OZI57668.1"/>
    </source>
</evidence>
<dbReference type="AlphaFoldDB" id="A0A261U6V8"/>
<reference evidence="1 2" key="1">
    <citation type="submission" date="2017-05" db="EMBL/GenBank/DDBJ databases">
        <title>Complete and WGS of Bordetella genogroups.</title>
        <authorList>
            <person name="Spilker T."/>
            <person name="LiPuma J."/>
        </authorList>
    </citation>
    <scope>NUCLEOTIDE SEQUENCE [LARGE SCALE GENOMIC DNA]</scope>
    <source>
        <strain evidence="1 2">AU9919</strain>
    </source>
</reference>
<dbReference type="Proteomes" id="UP000216885">
    <property type="component" value="Unassembled WGS sequence"/>
</dbReference>
<dbReference type="EMBL" id="NEVQ01000012">
    <property type="protein sequence ID" value="OZI57668.1"/>
    <property type="molecule type" value="Genomic_DNA"/>
</dbReference>
<sequence length="134" mass="14551">MPVKGIERVRRNLKVKVAQIAEGTTEGAVYEILATGAAQAQVMTPQDTGNLVNSQYAPQIDVKQGRVSGQVGYSAGYAEYVHDAPGKLKGLPRDPNNPGRGDFWDPNAEPEFLTKGFEEIKPAIPAILKRRYGV</sequence>
<proteinExistence type="predicted"/>
<keyword evidence="2" id="KW-1185">Reference proteome</keyword>
<evidence type="ECO:0000313" key="2">
    <source>
        <dbReference type="Proteomes" id="UP000216885"/>
    </source>
</evidence>
<evidence type="ECO:0008006" key="3">
    <source>
        <dbReference type="Google" id="ProtNLM"/>
    </source>
</evidence>
<organism evidence="1 2">
    <name type="scientific">Bordetella genomosp. 4</name>
    <dbReference type="NCBI Taxonomy" id="463044"/>
    <lineage>
        <taxon>Bacteria</taxon>
        <taxon>Pseudomonadati</taxon>
        <taxon>Pseudomonadota</taxon>
        <taxon>Betaproteobacteria</taxon>
        <taxon>Burkholderiales</taxon>
        <taxon>Alcaligenaceae</taxon>
        <taxon>Bordetella</taxon>
    </lineage>
</organism>
<name>A0A261U6V8_9BORD</name>
<accession>A0A261U6V8</accession>